<evidence type="ECO:0000313" key="4">
    <source>
        <dbReference type="EMBL" id="RYQ93861.1"/>
    </source>
</evidence>
<dbReference type="Gene3D" id="2.40.50.140">
    <property type="entry name" value="Nucleic acid-binding proteins"/>
    <property type="match status" value="1"/>
</dbReference>
<feature type="transmembrane region" description="Helical" evidence="3">
    <location>
        <begin position="513"/>
        <end position="531"/>
    </location>
</feature>
<evidence type="ECO:0000313" key="5">
    <source>
        <dbReference type="Proteomes" id="UP000289738"/>
    </source>
</evidence>
<dbReference type="Proteomes" id="UP000289738">
    <property type="component" value="Chromosome B09"/>
</dbReference>
<comment type="similarity">
    <text evidence="1">Belongs to the class IV-like SAM-binding methyltransferase superfamily.</text>
</comment>
<proteinExistence type="inferred from homology"/>
<dbReference type="AlphaFoldDB" id="A0A444XVR0"/>
<dbReference type="InterPro" id="IPR012340">
    <property type="entry name" value="NA-bd_OB-fold"/>
</dbReference>
<protein>
    <submittedName>
        <fullName evidence="4">Uncharacterized protein</fullName>
    </submittedName>
</protein>
<dbReference type="InterPro" id="IPR029026">
    <property type="entry name" value="tRNA_m1G_MTases_N"/>
</dbReference>
<keyword evidence="5" id="KW-1185">Reference proteome</keyword>
<keyword evidence="3" id="KW-0472">Membrane</keyword>
<dbReference type="Gene3D" id="3.40.1280.10">
    <property type="match status" value="1"/>
</dbReference>
<dbReference type="Pfam" id="PF02598">
    <property type="entry name" value="Methyltrn_RNA_3"/>
    <property type="match status" value="1"/>
</dbReference>
<feature type="compositionally biased region" description="Basic and acidic residues" evidence="2">
    <location>
        <begin position="40"/>
        <end position="53"/>
    </location>
</feature>
<gene>
    <name evidence="4" type="ORF">Ahy_B09g100089</name>
</gene>
<dbReference type="SUPFAM" id="SSF75217">
    <property type="entry name" value="alpha/beta knot"/>
    <property type="match status" value="1"/>
</dbReference>
<dbReference type="PANTHER" id="PTHR12150:SF13">
    <property type="entry name" value="METHYLTRANSFERASE C9ORF114-RELATED"/>
    <property type="match status" value="1"/>
</dbReference>
<comment type="caution">
    <text evidence="4">The sequence shown here is derived from an EMBL/GenBank/DDBJ whole genome shotgun (WGS) entry which is preliminary data.</text>
</comment>
<evidence type="ECO:0000256" key="2">
    <source>
        <dbReference type="SAM" id="MobiDB-lite"/>
    </source>
</evidence>
<feature type="region of interest" description="Disordered" evidence="2">
    <location>
        <begin position="40"/>
        <end position="93"/>
    </location>
</feature>
<sequence length="601" mass="68028">MDVETKDSPSRNNTEKDLVILHVKKEIGVSTKTLKRDQFIAREMGKKNKRRDEDAESPQLNPNDGNGDDSDNAKKLKKKKKKNKKNEKPKERATVSIAVPASIIDNVPTLDLATRLAGQIARAATIFCIDEVVVFDNNGEPNRDPVMENSDDESGAAFLIRILRYLETPQYLRKALFPMHNSLRFVGLLPPLDPPHHLRKHEWGPYREGVTINGNSNSTGTLVDVGLAKHVVVDQLLEPGRRVTVAMGAERNLDSDLPRQVVSSSKPREEGEYWGYQVRYARNISSVFKDCMHKGGYDYIIGTSEHGQIIKSHELEIPSFRHLLIAFGGLAGLEESIEEDDNLKGKNAGDAFNVYLNTCPHQGSRTIRTEEAILISLQYFQEPISRALQTRSTATVASTSVFLCFQLILQTVAAMLQDRMNTLKLELTHLSHWLSHSSSLPLSSPVSHQARRRSLCCQSSPSRTGSRSRPFPALVVASSRSSRSRLVVFVAHRLALSRAPSFRSRRQRQKQKVLGLVVVVVFCLAVSFFRATQTDLRCHPKHRDVSLLHIVCSKRHRNQRFFLWRNDDIGRINGSVNFFHNSEIHQKFDSEIKIRLRRERE</sequence>
<dbReference type="EMBL" id="SDMP01000019">
    <property type="protein sequence ID" value="RYQ93861.1"/>
    <property type="molecule type" value="Genomic_DNA"/>
</dbReference>
<organism evidence="4 5">
    <name type="scientific">Arachis hypogaea</name>
    <name type="common">Peanut</name>
    <dbReference type="NCBI Taxonomy" id="3818"/>
    <lineage>
        <taxon>Eukaryota</taxon>
        <taxon>Viridiplantae</taxon>
        <taxon>Streptophyta</taxon>
        <taxon>Embryophyta</taxon>
        <taxon>Tracheophyta</taxon>
        <taxon>Spermatophyta</taxon>
        <taxon>Magnoliopsida</taxon>
        <taxon>eudicotyledons</taxon>
        <taxon>Gunneridae</taxon>
        <taxon>Pentapetalae</taxon>
        <taxon>rosids</taxon>
        <taxon>fabids</taxon>
        <taxon>Fabales</taxon>
        <taxon>Fabaceae</taxon>
        <taxon>Papilionoideae</taxon>
        <taxon>50 kb inversion clade</taxon>
        <taxon>dalbergioids sensu lato</taxon>
        <taxon>Dalbergieae</taxon>
        <taxon>Pterocarpus clade</taxon>
        <taxon>Arachis</taxon>
    </lineage>
</organism>
<feature type="compositionally biased region" description="Basic residues" evidence="2">
    <location>
        <begin position="75"/>
        <end position="85"/>
    </location>
</feature>
<keyword evidence="3" id="KW-1133">Transmembrane helix</keyword>
<evidence type="ECO:0000256" key="3">
    <source>
        <dbReference type="SAM" id="Phobius"/>
    </source>
</evidence>
<dbReference type="CDD" id="cd18086">
    <property type="entry name" value="HsC9orf114-like"/>
    <property type="match status" value="1"/>
</dbReference>
<accession>A0A444XVR0</accession>
<feature type="transmembrane region" description="Helical" evidence="3">
    <location>
        <begin position="396"/>
        <end position="416"/>
    </location>
</feature>
<dbReference type="InterPro" id="IPR029028">
    <property type="entry name" value="Alpha/beta_knot_MTases"/>
</dbReference>
<keyword evidence="3" id="KW-0812">Transmembrane</keyword>
<name>A0A444XVR0_ARAHY</name>
<dbReference type="PANTHER" id="PTHR12150">
    <property type="entry name" value="CLASS IV SAM-BINDING METHYLTRANSFERASE-RELATED"/>
    <property type="match status" value="1"/>
</dbReference>
<reference evidence="4 5" key="1">
    <citation type="submission" date="2019-01" db="EMBL/GenBank/DDBJ databases">
        <title>Sequencing of cultivated peanut Arachis hypogaea provides insights into genome evolution and oil improvement.</title>
        <authorList>
            <person name="Chen X."/>
        </authorList>
    </citation>
    <scope>NUCLEOTIDE SEQUENCE [LARGE SCALE GENOMIC DNA]</scope>
    <source>
        <strain evidence="5">cv. Fuhuasheng</strain>
        <tissue evidence="4">Leaves</tissue>
    </source>
</reference>
<dbReference type="SUPFAM" id="SSF50249">
    <property type="entry name" value="Nucleic acid-binding proteins"/>
    <property type="match status" value="1"/>
</dbReference>
<evidence type="ECO:0000256" key="1">
    <source>
        <dbReference type="ARBA" id="ARBA00009841"/>
    </source>
</evidence>
<dbReference type="InterPro" id="IPR003750">
    <property type="entry name" value="Put_MeTrfase-C9orf114-like"/>
</dbReference>